<accession>A0A941AQH4</accession>
<dbReference type="InterPro" id="IPR018946">
    <property type="entry name" value="PhoD-like_MPP"/>
</dbReference>
<evidence type="ECO:0000313" key="3">
    <source>
        <dbReference type="Proteomes" id="UP000678228"/>
    </source>
</evidence>
<dbReference type="InterPro" id="IPR038607">
    <property type="entry name" value="PhoD-like_sf"/>
</dbReference>
<sequence length="631" mass="72143">MSIPTILSGPILRRAEQSHIYIWIALSNEIPIHGQLYEMGTDENKELNTNSSYETIAVDDRLFVSLVKLTTETGTLPTDQLLGYNLYFEDEDTVLNLDSFNLLSSDSQRSITYDGLAYPTFSIPSEGNKSNILFGSCRKPHGKGKDSLANVDALLNETSMNLTERPSDLFFIGDQIYADDIADSVMTTIQSLVSTIFGNQLRESLAKIEPQLLDEPYASSLDQIGSRKDLIHDLCSFTSTAATNHLIRFREFAAMYLLNWNPDLWIDAIDSETDIEDFIEALPQVRRVLANIPTYMIFDDHDTTDDWNLTQKWKEQVAQSPLGTHVVSNGLAAYWLFQGWGNDPDCFNQEFIHKMRLYFSSFKIKGRKYRDWQKQLLEFNQWHFTTPTNPAALFLDTRTQRSTDQKTLKKGAKLLKQSAWKVVSEKVKESGWKEGKPFIIVSPAPLYGVPSIGSFLNESIYPLRQLGLPVHEKFDLESWSYNEAGFYEFLQFVKNLNTSHCFILSGDAHCSYSLHSTISSEQTEHQLYQFTSSPIHNKSFRGIVSTLFKLIASNERSFEKKTIVDDQLVNEHVDYLLTTEGDLLHTNNHISLLSMDHKRAVLRLLTADEKTPFKTYPPIYFNDQEARTKNR</sequence>
<evidence type="ECO:0000259" key="1">
    <source>
        <dbReference type="Pfam" id="PF09423"/>
    </source>
</evidence>
<dbReference type="PANTHER" id="PTHR37031:SF2">
    <property type="entry name" value="PHOD-LIKE PHOSPHATASE METALLOPHOSPHATASE DOMAIN-CONTAINING PROTEIN"/>
    <property type="match status" value="1"/>
</dbReference>
<dbReference type="RefSeq" id="WP_210598560.1">
    <property type="nucleotide sequence ID" value="NZ_JAGKSQ010000007.1"/>
</dbReference>
<feature type="domain" description="PhoD-like phosphatase metallophosphatase" evidence="1">
    <location>
        <begin position="283"/>
        <end position="545"/>
    </location>
</feature>
<proteinExistence type="predicted"/>
<dbReference type="InterPro" id="IPR029052">
    <property type="entry name" value="Metallo-depent_PP-like"/>
</dbReference>
<protein>
    <submittedName>
        <fullName evidence="2">Alkaline phosphatase D family protein</fullName>
    </submittedName>
</protein>
<dbReference type="Proteomes" id="UP000678228">
    <property type="component" value="Unassembled WGS sequence"/>
</dbReference>
<dbReference type="PANTHER" id="PTHR37031">
    <property type="entry name" value="METALLOPHOSPHATASE BINDING DOMAIN PROTEIN"/>
    <property type="match status" value="1"/>
</dbReference>
<comment type="caution">
    <text evidence="2">The sequence shown here is derived from an EMBL/GenBank/DDBJ whole genome shotgun (WGS) entry which is preliminary data.</text>
</comment>
<reference evidence="2" key="1">
    <citation type="submission" date="2021-03" db="EMBL/GenBank/DDBJ databases">
        <title>Bacillus suaedae sp. nov., isolated from Suaeda aralocaspica.</title>
        <authorList>
            <person name="Lei R.F.R."/>
        </authorList>
    </citation>
    <scope>NUCLEOTIDE SEQUENCE</scope>
    <source>
        <strain evidence="2">YZJH907-2</strain>
    </source>
</reference>
<dbReference type="Pfam" id="PF09423">
    <property type="entry name" value="PhoD"/>
    <property type="match status" value="1"/>
</dbReference>
<dbReference type="EMBL" id="JAGKSQ010000007">
    <property type="protein sequence ID" value="MBP3952707.1"/>
    <property type="molecule type" value="Genomic_DNA"/>
</dbReference>
<evidence type="ECO:0000313" key="2">
    <source>
        <dbReference type="EMBL" id="MBP3952707.1"/>
    </source>
</evidence>
<organism evidence="2 3">
    <name type="scientific">Halalkalibacter suaedae</name>
    <dbReference type="NCBI Taxonomy" id="2822140"/>
    <lineage>
        <taxon>Bacteria</taxon>
        <taxon>Bacillati</taxon>
        <taxon>Bacillota</taxon>
        <taxon>Bacilli</taxon>
        <taxon>Bacillales</taxon>
        <taxon>Bacillaceae</taxon>
        <taxon>Halalkalibacter</taxon>
    </lineage>
</organism>
<dbReference type="Gene3D" id="3.60.21.70">
    <property type="entry name" value="PhoD-like phosphatase"/>
    <property type="match status" value="1"/>
</dbReference>
<dbReference type="AlphaFoldDB" id="A0A941AQH4"/>
<keyword evidence="3" id="KW-1185">Reference proteome</keyword>
<name>A0A941AQH4_9BACI</name>
<dbReference type="SUPFAM" id="SSF56300">
    <property type="entry name" value="Metallo-dependent phosphatases"/>
    <property type="match status" value="1"/>
</dbReference>
<gene>
    <name evidence="2" type="ORF">J7W16_16420</name>
</gene>